<protein>
    <submittedName>
        <fullName evidence="2">Uncharacterized protein</fullName>
    </submittedName>
</protein>
<feature type="region of interest" description="Disordered" evidence="1">
    <location>
        <begin position="56"/>
        <end position="78"/>
    </location>
</feature>
<proteinExistence type="predicted"/>
<reference evidence="2" key="2">
    <citation type="submission" date="2022-01" db="EMBL/GenBank/DDBJ databases">
        <authorList>
            <person name="Yamashiro T."/>
            <person name="Shiraishi A."/>
            <person name="Satake H."/>
            <person name="Nakayama K."/>
        </authorList>
    </citation>
    <scope>NUCLEOTIDE SEQUENCE</scope>
</reference>
<accession>A0ABQ5IB39</accession>
<sequence length="78" mass="8794">MVNSRGLLQNGMVRIVISKALIGSLKQLSYVEEGKHKRKLGFALISLTQQAQEHHTDCHADNPCESQDLIKRPQMKPQ</sequence>
<evidence type="ECO:0000313" key="3">
    <source>
        <dbReference type="Proteomes" id="UP001151760"/>
    </source>
</evidence>
<gene>
    <name evidence="2" type="ORF">Tco_1092859</name>
</gene>
<keyword evidence="3" id="KW-1185">Reference proteome</keyword>
<evidence type="ECO:0000313" key="2">
    <source>
        <dbReference type="EMBL" id="GJT97341.1"/>
    </source>
</evidence>
<organism evidence="2 3">
    <name type="scientific">Tanacetum coccineum</name>
    <dbReference type="NCBI Taxonomy" id="301880"/>
    <lineage>
        <taxon>Eukaryota</taxon>
        <taxon>Viridiplantae</taxon>
        <taxon>Streptophyta</taxon>
        <taxon>Embryophyta</taxon>
        <taxon>Tracheophyta</taxon>
        <taxon>Spermatophyta</taxon>
        <taxon>Magnoliopsida</taxon>
        <taxon>eudicotyledons</taxon>
        <taxon>Gunneridae</taxon>
        <taxon>Pentapetalae</taxon>
        <taxon>asterids</taxon>
        <taxon>campanulids</taxon>
        <taxon>Asterales</taxon>
        <taxon>Asteraceae</taxon>
        <taxon>Asteroideae</taxon>
        <taxon>Anthemideae</taxon>
        <taxon>Anthemidinae</taxon>
        <taxon>Tanacetum</taxon>
    </lineage>
</organism>
<name>A0ABQ5IB39_9ASTR</name>
<evidence type="ECO:0000256" key="1">
    <source>
        <dbReference type="SAM" id="MobiDB-lite"/>
    </source>
</evidence>
<dbReference type="EMBL" id="BQNB010020569">
    <property type="protein sequence ID" value="GJT97341.1"/>
    <property type="molecule type" value="Genomic_DNA"/>
</dbReference>
<comment type="caution">
    <text evidence="2">The sequence shown here is derived from an EMBL/GenBank/DDBJ whole genome shotgun (WGS) entry which is preliminary data.</text>
</comment>
<dbReference type="Proteomes" id="UP001151760">
    <property type="component" value="Unassembled WGS sequence"/>
</dbReference>
<reference evidence="2" key="1">
    <citation type="journal article" date="2022" name="Int. J. Mol. Sci.">
        <title>Draft Genome of Tanacetum Coccineum: Genomic Comparison of Closely Related Tanacetum-Family Plants.</title>
        <authorList>
            <person name="Yamashiro T."/>
            <person name="Shiraishi A."/>
            <person name="Nakayama K."/>
            <person name="Satake H."/>
        </authorList>
    </citation>
    <scope>NUCLEOTIDE SEQUENCE</scope>
</reference>